<dbReference type="Proteomes" id="UP001596250">
    <property type="component" value="Unassembled WGS sequence"/>
</dbReference>
<sequence length="60" mass="6732">MLSEILAVITLKHNPTAQSEFTFFANDDQELQDIAFKLEKILDASAHDIGNGTMIIVQRK</sequence>
<comment type="caution">
    <text evidence="1">The sequence shown here is derived from an EMBL/GenBank/DDBJ whole genome shotgun (WGS) entry which is preliminary data.</text>
</comment>
<evidence type="ECO:0000313" key="2">
    <source>
        <dbReference type="Proteomes" id="UP001596250"/>
    </source>
</evidence>
<organism evidence="1 2">
    <name type="scientific">Marinicrinis lubricantis</name>
    <dbReference type="NCBI Taxonomy" id="2086470"/>
    <lineage>
        <taxon>Bacteria</taxon>
        <taxon>Bacillati</taxon>
        <taxon>Bacillota</taxon>
        <taxon>Bacilli</taxon>
        <taxon>Bacillales</taxon>
        <taxon>Paenibacillaceae</taxon>
    </lineage>
</organism>
<dbReference type="Pfam" id="PF21835">
    <property type="entry name" value="YIEGIA_cap"/>
    <property type="match status" value="1"/>
</dbReference>
<dbReference type="InterPro" id="IPR054055">
    <property type="entry name" value="YpzH"/>
</dbReference>
<evidence type="ECO:0000313" key="1">
    <source>
        <dbReference type="EMBL" id="MFC5988092.1"/>
    </source>
</evidence>
<dbReference type="EMBL" id="JBHSQV010000175">
    <property type="protein sequence ID" value="MFC5988092.1"/>
    <property type="molecule type" value="Genomic_DNA"/>
</dbReference>
<dbReference type="RefSeq" id="WP_379895533.1">
    <property type="nucleotide sequence ID" value="NZ_CBCSCT010000024.1"/>
</dbReference>
<name>A0ABW1ISQ4_9BACL</name>
<keyword evidence="2" id="KW-1185">Reference proteome</keyword>
<reference evidence="2" key="1">
    <citation type="journal article" date="2019" name="Int. J. Syst. Evol. Microbiol.">
        <title>The Global Catalogue of Microorganisms (GCM) 10K type strain sequencing project: providing services to taxonomists for standard genome sequencing and annotation.</title>
        <authorList>
            <consortium name="The Broad Institute Genomics Platform"/>
            <consortium name="The Broad Institute Genome Sequencing Center for Infectious Disease"/>
            <person name="Wu L."/>
            <person name="Ma J."/>
        </authorList>
    </citation>
    <scope>NUCLEOTIDE SEQUENCE [LARGE SCALE GENOMIC DNA]</scope>
    <source>
        <strain evidence="2">CCM 8749</strain>
    </source>
</reference>
<proteinExistence type="predicted"/>
<protein>
    <submittedName>
        <fullName evidence="1">Uncharacterized protein</fullName>
    </submittedName>
</protein>
<gene>
    <name evidence="1" type="ORF">ACFPXP_16950</name>
</gene>
<accession>A0ABW1ISQ4</accession>